<evidence type="ECO:0000313" key="3">
    <source>
        <dbReference type="EMBL" id="KAJ7756584.1"/>
    </source>
</evidence>
<accession>A0AAD7J4G1</accession>
<gene>
    <name evidence="3" type="ORF">B0H16DRAFT_687044</name>
</gene>
<feature type="region of interest" description="Disordered" evidence="1">
    <location>
        <begin position="193"/>
        <end position="217"/>
    </location>
</feature>
<evidence type="ECO:0000313" key="4">
    <source>
        <dbReference type="Proteomes" id="UP001215598"/>
    </source>
</evidence>
<reference evidence="3" key="1">
    <citation type="submission" date="2023-03" db="EMBL/GenBank/DDBJ databases">
        <title>Massive genome expansion in bonnet fungi (Mycena s.s.) driven by repeated elements and novel gene families across ecological guilds.</title>
        <authorList>
            <consortium name="Lawrence Berkeley National Laboratory"/>
            <person name="Harder C.B."/>
            <person name="Miyauchi S."/>
            <person name="Viragh M."/>
            <person name="Kuo A."/>
            <person name="Thoen E."/>
            <person name="Andreopoulos B."/>
            <person name="Lu D."/>
            <person name="Skrede I."/>
            <person name="Drula E."/>
            <person name="Henrissat B."/>
            <person name="Morin E."/>
            <person name="Kohler A."/>
            <person name="Barry K."/>
            <person name="LaButti K."/>
            <person name="Morin E."/>
            <person name="Salamov A."/>
            <person name="Lipzen A."/>
            <person name="Mereny Z."/>
            <person name="Hegedus B."/>
            <person name="Baldrian P."/>
            <person name="Stursova M."/>
            <person name="Weitz H."/>
            <person name="Taylor A."/>
            <person name="Grigoriev I.V."/>
            <person name="Nagy L.G."/>
            <person name="Martin F."/>
            <person name="Kauserud H."/>
        </authorList>
    </citation>
    <scope>NUCLEOTIDE SEQUENCE</scope>
    <source>
        <strain evidence="3">CBHHK182m</strain>
    </source>
</reference>
<organism evidence="3 4">
    <name type="scientific">Mycena metata</name>
    <dbReference type="NCBI Taxonomy" id="1033252"/>
    <lineage>
        <taxon>Eukaryota</taxon>
        <taxon>Fungi</taxon>
        <taxon>Dikarya</taxon>
        <taxon>Basidiomycota</taxon>
        <taxon>Agaricomycotina</taxon>
        <taxon>Agaricomycetes</taxon>
        <taxon>Agaricomycetidae</taxon>
        <taxon>Agaricales</taxon>
        <taxon>Marasmiineae</taxon>
        <taxon>Mycenaceae</taxon>
        <taxon>Mycena</taxon>
    </lineage>
</organism>
<dbReference type="AlphaFoldDB" id="A0AAD7J4G1"/>
<keyword evidence="2" id="KW-0732">Signal</keyword>
<proteinExistence type="predicted"/>
<dbReference type="EMBL" id="JARKIB010000046">
    <property type="protein sequence ID" value="KAJ7756584.1"/>
    <property type="molecule type" value="Genomic_DNA"/>
</dbReference>
<evidence type="ECO:0008006" key="5">
    <source>
        <dbReference type="Google" id="ProtNLM"/>
    </source>
</evidence>
<protein>
    <recommendedName>
        <fullName evidence="5">Extracellular membrane protein CFEM domain-containing protein</fullName>
    </recommendedName>
</protein>
<feature type="compositionally biased region" description="Low complexity" evidence="1">
    <location>
        <begin position="193"/>
        <end position="216"/>
    </location>
</feature>
<comment type="caution">
    <text evidence="3">The sequence shown here is derived from an EMBL/GenBank/DDBJ whole genome shotgun (WGS) entry which is preliminary data.</text>
</comment>
<sequence>MLFADRLVLGALISVSIAVTETTSLGTVTSSGTLAAPSGSPSTCIDNCFNSATGSGTQAGCLGISGQYECICTMHGMMQDFEACMSTTCALGNTTIQETLGNVQQICASCTPNGCNSFAISASGNGGGTITAQVPSATFSQSFTPPSVCYTTTQSFSIAPGSGGAVGGGFFSAGIIPCASSLADDNRGSTSALGSLSTGASTSSTTIKTTSSATSAHRPLFRSPRGVVSLAASLALGAALL</sequence>
<evidence type="ECO:0000256" key="1">
    <source>
        <dbReference type="SAM" id="MobiDB-lite"/>
    </source>
</evidence>
<dbReference type="Proteomes" id="UP001215598">
    <property type="component" value="Unassembled WGS sequence"/>
</dbReference>
<keyword evidence="4" id="KW-1185">Reference proteome</keyword>
<feature type="signal peptide" evidence="2">
    <location>
        <begin position="1"/>
        <end position="18"/>
    </location>
</feature>
<name>A0AAD7J4G1_9AGAR</name>
<evidence type="ECO:0000256" key="2">
    <source>
        <dbReference type="SAM" id="SignalP"/>
    </source>
</evidence>
<feature type="chain" id="PRO_5042148180" description="Extracellular membrane protein CFEM domain-containing protein" evidence="2">
    <location>
        <begin position="19"/>
        <end position="241"/>
    </location>
</feature>